<organism evidence="9 10">
    <name type="scientific">Levilinea saccharolytica</name>
    <dbReference type="NCBI Taxonomy" id="229921"/>
    <lineage>
        <taxon>Bacteria</taxon>
        <taxon>Bacillati</taxon>
        <taxon>Chloroflexota</taxon>
        <taxon>Anaerolineae</taxon>
        <taxon>Anaerolineales</taxon>
        <taxon>Anaerolineaceae</taxon>
        <taxon>Levilinea</taxon>
    </lineage>
</organism>
<feature type="transmembrane region" description="Helical" evidence="7">
    <location>
        <begin position="186"/>
        <end position="207"/>
    </location>
</feature>
<protein>
    <recommendedName>
        <fullName evidence="8">ABC transmembrane type-1 domain-containing protein</fullName>
    </recommendedName>
</protein>
<evidence type="ECO:0000256" key="6">
    <source>
        <dbReference type="ARBA" id="ARBA00023136"/>
    </source>
</evidence>
<dbReference type="CDD" id="cd06261">
    <property type="entry name" value="TM_PBP2"/>
    <property type="match status" value="1"/>
</dbReference>
<dbReference type="Pfam" id="PF00528">
    <property type="entry name" value="BPD_transp_1"/>
    <property type="match status" value="1"/>
</dbReference>
<feature type="transmembrane region" description="Helical" evidence="7">
    <location>
        <begin position="82"/>
        <end position="107"/>
    </location>
</feature>
<dbReference type="Gene3D" id="1.10.3720.10">
    <property type="entry name" value="MetI-like"/>
    <property type="match status" value="1"/>
</dbReference>
<keyword evidence="3" id="KW-1003">Cell membrane</keyword>
<evidence type="ECO:0000313" key="10">
    <source>
        <dbReference type="Proteomes" id="UP000050501"/>
    </source>
</evidence>
<gene>
    <name evidence="9" type="ORF">ADN01_11580</name>
</gene>
<dbReference type="InterPro" id="IPR035906">
    <property type="entry name" value="MetI-like_sf"/>
</dbReference>
<feature type="transmembrane region" description="Helical" evidence="7">
    <location>
        <begin position="33"/>
        <end position="52"/>
    </location>
</feature>
<dbReference type="AlphaFoldDB" id="A0A0N8GPF5"/>
<sequence>MPRQVVRGSVYVSRDRTMKKKPSLWKNHTFRQVLFVLAFLAIWEIVALSKIYPPLLFPDLVSILKALVESTASGEMVQRTWYSLYLILMGLGIGLLISFVMVALAMVSDIFADFMEAMVAINHPLPGVALLPITLLWFGSGEWGIIFVLVHSVVWPMMLNTYAGFRSVSRTQLEVGRNIGLRGLRLVTSVMVPAAFPYIFTGLKISWARAWRSLVAAEMIFGASGKDGGLGWLIYQRRFFLDTPGVFAALGVIILIGIVVESGLFTQLEKRTVQRWGMVVTRS</sequence>
<comment type="subcellular location">
    <subcellularLocation>
        <location evidence="1 7">Cell membrane</location>
        <topology evidence="1 7">Multi-pass membrane protein</topology>
    </subcellularLocation>
</comment>
<accession>A0A0N8GPF5</accession>
<dbReference type="PANTHER" id="PTHR30151">
    <property type="entry name" value="ALKANE SULFONATE ABC TRANSPORTER-RELATED, MEMBRANE SUBUNIT"/>
    <property type="match status" value="1"/>
</dbReference>
<comment type="caution">
    <text evidence="9">The sequence shown here is derived from an EMBL/GenBank/DDBJ whole genome shotgun (WGS) entry which is preliminary data.</text>
</comment>
<evidence type="ECO:0000256" key="4">
    <source>
        <dbReference type="ARBA" id="ARBA00022692"/>
    </source>
</evidence>
<dbReference type="SUPFAM" id="SSF161098">
    <property type="entry name" value="MetI-like"/>
    <property type="match status" value="1"/>
</dbReference>
<keyword evidence="6 7" id="KW-0472">Membrane</keyword>
<feature type="transmembrane region" description="Helical" evidence="7">
    <location>
        <begin position="144"/>
        <end position="165"/>
    </location>
</feature>
<keyword evidence="10" id="KW-1185">Reference proteome</keyword>
<dbReference type="Proteomes" id="UP000050501">
    <property type="component" value="Unassembled WGS sequence"/>
</dbReference>
<dbReference type="InterPro" id="IPR000515">
    <property type="entry name" value="MetI-like"/>
</dbReference>
<name>A0A0N8GPF5_9CHLR</name>
<evidence type="ECO:0000259" key="8">
    <source>
        <dbReference type="PROSITE" id="PS50928"/>
    </source>
</evidence>
<evidence type="ECO:0000313" key="9">
    <source>
        <dbReference type="EMBL" id="KPL80754.1"/>
    </source>
</evidence>
<evidence type="ECO:0000256" key="1">
    <source>
        <dbReference type="ARBA" id="ARBA00004651"/>
    </source>
</evidence>
<dbReference type="EMBL" id="LGCM01000039">
    <property type="protein sequence ID" value="KPL80754.1"/>
    <property type="molecule type" value="Genomic_DNA"/>
</dbReference>
<evidence type="ECO:0000256" key="7">
    <source>
        <dbReference type="RuleBase" id="RU363032"/>
    </source>
</evidence>
<evidence type="ECO:0000256" key="5">
    <source>
        <dbReference type="ARBA" id="ARBA00022989"/>
    </source>
</evidence>
<evidence type="ECO:0000256" key="2">
    <source>
        <dbReference type="ARBA" id="ARBA00022448"/>
    </source>
</evidence>
<feature type="transmembrane region" description="Helical" evidence="7">
    <location>
        <begin position="119"/>
        <end position="138"/>
    </location>
</feature>
<evidence type="ECO:0000256" key="3">
    <source>
        <dbReference type="ARBA" id="ARBA00022475"/>
    </source>
</evidence>
<keyword evidence="2 7" id="KW-0813">Transport</keyword>
<proteinExistence type="inferred from homology"/>
<feature type="transmembrane region" description="Helical" evidence="7">
    <location>
        <begin position="245"/>
        <end position="265"/>
    </location>
</feature>
<dbReference type="GO" id="GO:0005886">
    <property type="term" value="C:plasma membrane"/>
    <property type="evidence" value="ECO:0007669"/>
    <property type="project" value="UniProtKB-SubCell"/>
</dbReference>
<dbReference type="PROSITE" id="PS50928">
    <property type="entry name" value="ABC_TM1"/>
    <property type="match status" value="1"/>
</dbReference>
<comment type="similarity">
    <text evidence="7">Belongs to the binding-protein-dependent transport system permease family.</text>
</comment>
<keyword evidence="4 7" id="KW-0812">Transmembrane</keyword>
<dbReference type="PANTHER" id="PTHR30151:SF16">
    <property type="entry name" value="ABC TRANSPORTER PERMEASE PROTEIN"/>
    <property type="match status" value="1"/>
</dbReference>
<dbReference type="STRING" id="229921.ADN01_11580"/>
<reference evidence="9 10" key="1">
    <citation type="submission" date="2015-07" db="EMBL/GenBank/DDBJ databases">
        <title>Genome sequence of Levilinea saccharolytica DSM 16555.</title>
        <authorList>
            <person name="Hemp J."/>
            <person name="Ward L.M."/>
            <person name="Pace L.A."/>
            <person name="Fischer W.W."/>
        </authorList>
    </citation>
    <scope>NUCLEOTIDE SEQUENCE [LARGE SCALE GENOMIC DNA]</scope>
    <source>
        <strain evidence="9 10">KIBI-1</strain>
    </source>
</reference>
<feature type="domain" description="ABC transmembrane type-1" evidence="8">
    <location>
        <begin position="80"/>
        <end position="265"/>
    </location>
</feature>
<keyword evidence="5 7" id="KW-1133">Transmembrane helix</keyword>
<dbReference type="GO" id="GO:0055085">
    <property type="term" value="P:transmembrane transport"/>
    <property type="evidence" value="ECO:0007669"/>
    <property type="project" value="InterPro"/>
</dbReference>